<name>A0A7W9SRT9_ARMRO</name>
<protein>
    <recommendedName>
        <fullName evidence="4">PEP-CTERM protein-sorting domain-containing protein</fullName>
    </recommendedName>
</protein>
<comment type="caution">
    <text evidence="2">The sequence shown here is derived from an EMBL/GenBank/DDBJ whole genome shotgun (WGS) entry which is preliminary data.</text>
</comment>
<organism evidence="2 3">
    <name type="scientific">Armatimonas rosea</name>
    <dbReference type="NCBI Taxonomy" id="685828"/>
    <lineage>
        <taxon>Bacteria</taxon>
        <taxon>Bacillati</taxon>
        <taxon>Armatimonadota</taxon>
        <taxon>Armatimonadia</taxon>
        <taxon>Armatimonadales</taxon>
        <taxon>Armatimonadaceae</taxon>
        <taxon>Armatimonas</taxon>
    </lineage>
</organism>
<keyword evidence="1" id="KW-0732">Signal</keyword>
<feature type="chain" id="PRO_5031348462" description="PEP-CTERM protein-sorting domain-containing protein" evidence="1">
    <location>
        <begin position="26"/>
        <end position="235"/>
    </location>
</feature>
<keyword evidence="3" id="KW-1185">Reference proteome</keyword>
<gene>
    <name evidence="2" type="ORF">HNQ39_002610</name>
</gene>
<evidence type="ECO:0000256" key="1">
    <source>
        <dbReference type="SAM" id="SignalP"/>
    </source>
</evidence>
<dbReference type="EMBL" id="JACHGW010000002">
    <property type="protein sequence ID" value="MBB6050819.1"/>
    <property type="molecule type" value="Genomic_DNA"/>
</dbReference>
<evidence type="ECO:0008006" key="4">
    <source>
        <dbReference type="Google" id="ProtNLM"/>
    </source>
</evidence>
<evidence type="ECO:0000313" key="2">
    <source>
        <dbReference type="EMBL" id="MBB6050819.1"/>
    </source>
</evidence>
<dbReference type="Proteomes" id="UP000520814">
    <property type="component" value="Unassembled WGS sequence"/>
</dbReference>
<feature type="signal peptide" evidence="1">
    <location>
        <begin position="1"/>
        <end position="25"/>
    </location>
</feature>
<reference evidence="2 3" key="1">
    <citation type="submission" date="2020-08" db="EMBL/GenBank/DDBJ databases">
        <title>Genomic Encyclopedia of Type Strains, Phase IV (KMG-IV): sequencing the most valuable type-strain genomes for metagenomic binning, comparative biology and taxonomic classification.</title>
        <authorList>
            <person name="Goeker M."/>
        </authorList>
    </citation>
    <scope>NUCLEOTIDE SEQUENCE [LARGE SCALE GENOMIC DNA]</scope>
    <source>
        <strain evidence="2 3">DSM 23562</strain>
    </source>
</reference>
<proteinExistence type="predicted"/>
<sequence>MTRLTSLGITAALVTLVALPNHASAQTAYDNGSYIGGTNAVSISGLATADDFTVTSTITFNAIQFYAVDLSPGLLPSFSGQLTWFLYSGSAGSPSPNAIPSTNIIAQGTASNFTITDTGDIAAGDPNREIAQVYFRVPKQILSPGTYWLRLKEGTADSVFDGTPIYWRQTGGAIKGNGFRSDGNEVNPTTWDSAGTNTTNDLSFTLGMAPEPGTLALGALGLPLALLALQRRRNA</sequence>
<accession>A0A7W9SRT9</accession>
<evidence type="ECO:0000313" key="3">
    <source>
        <dbReference type="Proteomes" id="UP000520814"/>
    </source>
</evidence>
<dbReference type="AlphaFoldDB" id="A0A7W9SRT9"/>
<dbReference type="RefSeq" id="WP_184196463.1">
    <property type="nucleotide sequence ID" value="NZ_JACHGW010000002.1"/>
</dbReference>